<feature type="transmembrane region" description="Helical" evidence="8">
    <location>
        <begin position="199"/>
        <end position="218"/>
    </location>
</feature>
<evidence type="ECO:0000256" key="8">
    <source>
        <dbReference type="SAM" id="Phobius"/>
    </source>
</evidence>
<feature type="transmembrane region" description="Helical" evidence="8">
    <location>
        <begin position="400"/>
        <end position="421"/>
    </location>
</feature>
<evidence type="ECO:0000256" key="2">
    <source>
        <dbReference type="ARBA" id="ARBA00008537"/>
    </source>
</evidence>
<feature type="transmembrane region" description="Helical" evidence="8">
    <location>
        <begin position="47"/>
        <end position="67"/>
    </location>
</feature>
<comment type="similarity">
    <text evidence="2">Belongs to the major facilitator superfamily. EmrB family.</text>
</comment>
<dbReference type="CDD" id="cd17503">
    <property type="entry name" value="MFS_LmrB_MDR_like"/>
    <property type="match status" value="1"/>
</dbReference>
<reference evidence="10" key="1">
    <citation type="submission" date="2020-02" db="EMBL/GenBank/DDBJ databases">
        <title>Bacillus sedimentmangrovi sp. nov., isolated from sediment of the mangrove ecosystem.</title>
        <authorList>
            <person name="Liu G."/>
        </authorList>
    </citation>
    <scope>NUCLEOTIDE SEQUENCE [LARGE SCALE GENOMIC DNA]</scope>
    <source>
        <strain evidence="10">SgZ-7</strain>
    </source>
</reference>
<keyword evidence="11" id="KW-1185">Reference proteome</keyword>
<evidence type="ECO:0000256" key="1">
    <source>
        <dbReference type="ARBA" id="ARBA00004651"/>
    </source>
</evidence>
<dbReference type="Gene3D" id="1.20.1720.10">
    <property type="entry name" value="Multidrug resistance protein D"/>
    <property type="match status" value="1"/>
</dbReference>
<evidence type="ECO:0000256" key="5">
    <source>
        <dbReference type="ARBA" id="ARBA00022692"/>
    </source>
</evidence>
<feature type="transmembrane region" description="Helical" evidence="8">
    <location>
        <begin position="270"/>
        <end position="292"/>
    </location>
</feature>
<dbReference type="PANTHER" id="PTHR42718:SF9">
    <property type="entry name" value="MAJOR FACILITATOR SUPERFAMILY MULTIDRUG TRANSPORTER MFSC"/>
    <property type="match status" value="1"/>
</dbReference>
<dbReference type="NCBIfam" id="TIGR00711">
    <property type="entry name" value="efflux_EmrB"/>
    <property type="match status" value="1"/>
</dbReference>
<dbReference type="InterPro" id="IPR036259">
    <property type="entry name" value="MFS_trans_sf"/>
</dbReference>
<accession>A0A6B3TT70</accession>
<dbReference type="EMBL" id="JAAIUV010000035">
    <property type="protein sequence ID" value="NEX80214.1"/>
    <property type="molecule type" value="Genomic_DNA"/>
</dbReference>
<evidence type="ECO:0000256" key="7">
    <source>
        <dbReference type="ARBA" id="ARBA00023136"/>
    </source>
</evidence>
<keyword evidence="4" id="KW-1003">Cell membrane</keyword>
<dbReference type="InterPro" id="IPR020846">
    <property type="entry name" value="MFS_dom"/>
</dbReference>
<protein>
    <submittedName>
        <fullName evidence="10">Multidrug efflux MFS transporter</fullName>
    </submittedName>
</protein>
<evidence type="ECO:0000256" key="6">
    <source>
        <dbReference type="ARBA" id="ARBA00022989"/>
    </source>
</evidence>
<feature type="transmembrane region" description="Helical" evidence="8">
    <location>
        <begin position="230"/>
        <end position="249"/>
    </location>
</feature>
<dbReference type="Proteomes" id="UP000481621">
    <property type="component" value="Unassembled WGS sequence"/>
</dbReference>
<evidence type="ECO:0000256" key="3">
    <source>
        <dbReference type="ARBA" id="ARBA00022448"/>
    </source>
</evidence>
<dbReference type="GO" id="GO:0022857">
    <property type="term" value="F:transmembrane transporter activity"/>
    <property type="evidence" value="ECO:0007669"/>
    <property type="project" value="InterPro"/>
</dbReference>
<dbReference type="PROSITE" id="PS50850">
    <property type="entry name" value="MFS"/>
    <property type="match status" value="1"/>
</dbReference>
<name>A0A6B3TT70_9BACI</name>
<feature type="transmembrane region" description="Helical" evidence="8">
    <location>
        <begin position="433"/>
        <end position="456"/>
    </location>
</feature>
<comment type="caution">
    <text evidence="10">The sequence shown here is derived from an EMBL/GenBank/DDBJ whole genome shotgun (WGS) entry which is preliminary data.</text>
</comment>
<feature type="domain" description="Major facilitator superfamily (MFS) profile" evidence="9">
    <location>
        <begin position="13"/>
        <end position="461"/>
    </location>
</feature>
<organism evidence="10 11">
    <name type="scientific">Neobacillus thermocopriae</name>
    <dbReference type="NCBI Taxonomy" id="1215031"/>
    <lineage>
        <taxon>Bacteria</taxon>
        <taxon>Bacillati</taxon>
        <taxon>Bacillota</taxon>
        <taxon>Bacilli</taxon>
        <taxon>Bacillales</taxon>
        <taxon>Bacillaceae</taxon>
        <taxon>Neobacillus</taxon>
    </lineage>
</organism>
<feature type="transmembrane region" description="Helical" evidence="8">
    <location>
        <begin position="165"/>
        <end position="187"/>
    </location>
</feature>
<feature type="transmembrane region" description="Helical" evidence="8">
    <location>
        <begin position="79"/>
        <end position="98"/>
    </location>
</feature>
<evidence type="ECO:0000313" key="11">
    <source>
        <dbReference type="Proteomes" id="UP000481621"/>
    </source>
</evidence>
<keyword evidence="5 8" id="KW-0812">Transmembrane</keyword>
<feature type="transmembrane region" description="Helical" evidence="8">
    <location>
        <begin position="355"/>
        <end position="379"/>
    </location>
</feature>
<proteinExistence type="inferred from homology"/>
<dbReference type="InterPro" id="IPR011701">
    <property type="entry name" value="MFS"/>
</dbReference>
<dbReference type="GO" id="GO:0005886">
    <property type="term" value="C:plasma membrane"/>
    <property type="evidence" value="ECO:0007669"/>
    <property type="project" value="UniProtKB-SubCell"/>
</dbReference>
<gene>
    <name evidence="10" type="ORF">G4Z05_15370</name>
</gene>
<dbReference type="Pfam" id="PF07690">
    <property type="entry name" value="MFS_1"/>
    <property type="match status" value="1"/>
</dbReference>
<keyword evidence="7 8" id="KW-0472">Membrane</keyword>
<evidence type="ECO:0000256" key="4">
    <source>
        <dbReference type="ARBA" id="ARBA00022475"/>
    </source>
</evidence>
<evidence type="ECO:0000313" key="10">
    <source>
        <dbReference type="EMBL" id="NEX80214.1"/>
    </source>
</evidence>
<dbReference type="InterPro" id="IPR004638">
    <property type="entry name" value="EmrB-like"/>
</dbReference>
<dbReference type="PRINTS" id="PR01036">
    <property type="entry name" value="TCRTETB"/>
</dbReference>
<feature type="transmembrane region" description="Helical" evidence="8">
    <location>
        <begin position="137"/>
        <end position="159"/>
    </location>
</feature>
<sequence length="472" mass="50942">MEKEKLPKGMASIAWILVLGAILPMLDSTIVNIAVNDLAKVFSSTFAVTQWVVTGYVLALGMAVPFSGWLMQKYDGKRVYMGALGLFLISSLLAGLAWDMQSLIIFRVLQGFASGIIMPTLTALIAQAAGSENIGRVMSVVGIPIVFGPIAGPVIGGLILQHLQWQWLFFVNLPIGSIALYITQWKLPKFEAMNKSAKLDWIGILLLAMVSGMFIFGITEIRTESTRTIGSLAFVIAAVSLISYLLYAWKRKNQALLPLDLFKSKNFSAAFLSLFLAGFATNGPMLLFPMFFQNVLGLNVITSALWLIPQGVGMLVIRPLVGKMTDKFGARFVVIPSIAITIIGTLPFVFFDADIAPWIIWIVLFIRGIGVGGITLPVMSDSFVGLQQPQIPAASIATRIIQNVGAASGSAILATVVSNALNKNEAIVNNMVGAYHIGFITSLIFMIISILPALFLTNKLVGTAIGSNMLKH</sequence>
<keyword evidence="6 8" id="KW-1133">Transmembrane helix</keyword>
<dbReference type="AlphaFoldDB" id="A0A6B3TT70"/>
<comment type="subcellular location">
    <subcellularLocation>
        <location evidence="1">Cell membrane</location>
        <topology evidence="1">Multi-pass membrane protein</topology>
    </subcellularLocation>
</comment>
<feature type="transmembrane region" description="Helical" evidence="8">
    <location>
        <begin position="12"/>
        <end position="35"/>
    </location>
</feature>
<keyword evidence="3" id="KW-0813">Transport</keyword>
<dbReference type="Gene3D" id="1.20.1250.20">
    <property type="entry name" value="MFS general substrate transporter like domains"/>
    <property type="match status" value="1"/>
</dbReference>
<feature type="transmembrane region" description="Helical" evidence="8">
    <location>
        <begin position="329"/>
        <end position="349"/>
    </location>
</feature>
<feature type="transmembrane region" description="Helical" evidence="8">
    <location>
        <begin position="104"/>
        <end position="125"/>
    </location>
</feature>
<evidence type="ECO:0000259" key="9">
    <source>
        <dbReference type="PROSITE" id="PS50850"/>
    </source>
</evidence>
<dbReference type="PANTHER" id="PTHR42718">
    <property type="entry name" value="MAJOR FACILITATOR SUPERFAMILY MULTIDRUG TRANSPORTER MFSC"/>
    <property type="match status" value="1"/>
</dbReference>
<feature type="transmembrane region" description="Helical" evidence="8">
    <location>
        <begin position="298"/>
        <end position="317"/>
    </location>
</feature>
<dbReference type="SUPFAM" id="SSF103473">
    <property type="entry name" value="MFS general substrate transporter"/>
    <property type="match status" value="1"/>
</dbReference>